<dbReference type="EC" id="5.3.1.6" evidence="4"/>
<dbReference type="Pfam" id="PF02502">
    <property type="entry name" value="LacAB_rpiB"/>
    <property type="match status" value="1"/>
</dbReference>
<dbReference type="Gene3D" id="3.40.1400.10">
    <property type="entry name" value="Sugar-phosphate isomerase, RpiB/LacA/LacB"/>
    <property type="match status" value="1"/>
</dbReference>
<feature type="active site" description="Proton donor" evidence="3">
    <location>
        <position position="98"/>
    </location>
</feature>
<accession>A0A5C6B9Y9</accession>
<dbReference type="NCBIfam" id="TIGR00689">
    <property type="entry name" value="rpiB_lacA_lacB"/>
    <property type="match status" value="1"/>
</dbReference>
<evidence type="ECO:0000313" key="4">
    <source>
        <dbReference type="EMBL" id="TWU09085.1"/>
    </source>
</evidence>
<dbReference type="PANTHER" id="PTHR43732">
    <property type="entry name" value="RIBOSE 5-PHOSPHATE ISOMERASE-RELATED"/>
    <property type="match status" value="1"/>
</dbReference>
<dbReference type="InterPro" id="IPR004785">
    <property type="entry name" value="RpiB"/>
</dbReference>
<proteinExistence type="inferred from homology"/>
<evidence type="ECO:0000313" key="5">
    <source>
        <dbReference type="Proteomes" id="UP000320735"/>
    </source>
</evidence>
<dbReference type="NCBIfam" id="TIGR01120">
    <property type="entry name" value="rpiB"/>
    <property type="match status" value="1"/>
</dbReference>
<dbReference type="PIRSF" id="PIRSF005384">
    <property type="entry name" value="RpiB_LacA_B"/>
    <property type="match status" value="1"/>
</dbReference>
<sequence>MKIAVASDHRGFAIKSKILQMISEAGHKAIDLGTDSIESVDYPDFAGQVAKSVSHGEIDRGILICGSGLGMCIVANKFPKVRATQCHDDLSAEMSRLHNDSNVLCLSADMLGDKLINRMINIWLKTEFEGGRHARRLEKIAEIEREVAAEEDGE</sequence>
<dbReference type="OrthoDB" id="1778624at2"/>
<dbReference type="InterPro" id="IPR036569">
    <property type="entry name" value="RpiB_LacA_LacB_sf"/>
</dbReference>
<dbReference type="SUPFAM" id="SSF89623">
    <property type="entry name" value="Ribose/Galactose isomerase RpiB/AlsB"/>
    <property type="match status" value="1"/>
</dbReference>
<dbReference type="RefSeq" id="WP_146372832.1">
    <property type="nucleotide sequence ID" value="NZ_SJPP01000002.1"/>
</dbReference>
<organism evidence="4 5">
    <name type="scientific">Symmachiella macrocystis</name>
    <dbReference type="NCBI Taxonomy" id="2527985"/>
    <lineage>
        <taxon>Bacteria</taxon>
        <taxon>Pseudomonadati</taxon>
        <taxon>Planctomycetota</taxon>
        <taxon>Planctomycetia</taxon>
        <taxon>Planctomycetales</taxon>
        <taxon>Planctomycetaceae</taxon>
        <taxon>Symmachiella</taxon>
    </lineage>
</organism>
<reference evidence="4 5" key="1">
    <citation type="submission" date="2019-02" db="EMBL/GenBank/DDBJ databases">
        <title>Deep-cultivation of Planctomycetes and their phenomic and genomic characterization uncovers novel biology.</title>
        <authorList>
            <person name="Wiegand S."/>
            <person name="Jogler M."/>
            <person name="Boedeker C."/>
            <person name="Pinto D."/>
            <person name="Vollmers J."/>
            <person name="Rivas-Marin E."/>
            <person name="Kohn T."/>
            <person name="Peeters S.H."/>
            <person name="Heuer A."/>
            <person name="Rast P."/>
            <person name="Oberbeckmann S."/>
            <person name="Bunk B."/>
            <person name="Jeske O."/>
            <person name="Meyerdierks A."/>
            <person name="Storesund J.E."/>
            <person name="Kallscheuer N."/>
            <person name="Luecker S."/>
            <person name="Lage O.M."/>
            <person name="Pohl T."/>
            <person name="Merkel B.J."/>
            <person name="Hornburger P."/>
            <person name="Mueller R.-W."/>
            <person name="Bruemmer F."/>
            <person name="Labrenz M."/>
            <person name="Spormann A.M."/>
            <person name="Op Den Camp H."/>
            <person name="Overmann J."/>
            <person name="Amann R."/>
            <person name="Jetten M.S.M."/>
            <person name="Mascher T."/>
            <person name="Medema M.H."/>
            <person name="Devos D.P."/>
            <person name="Kaster A.-K."/>
            <person name="Ovreas L."/>
            <person name="Rohde M."/>
            <person name="Galperin M.Y."/>
            <person name="Jogler C."/>
        </authorList>
    </citation>
    <scope>NUCLEOTIDE SEQUENCE [LARGE SCALE GENOMIC DNA]</scope>
    <source>
        <strain evidence="4 5">CA54</strain>
    </source>
</reference>
<dbReference type="Proteomes" id="UP000320735">
    <property type="component" value="Unassembled WGS sequence"/>
</dbReference>
<keyword evidence="5" id="KW-1185">Reference proteome</keyword>
<protein>
    <submittedName>
        <fullName evidence="4">Ribose-5-phosphate isomerase B</fullName>
        <ecNumber evidence="4">5.3.1.6</ecNumber>
    </submittedName>
</protein>
<dbReference type="GO" id="GO:0005975">
    <property type="term" value="P:carbohydrate metabolic process"/>
    <property type="evidence" value="ECO:0007669"/>
    <property type="project" value="InterPro"/>
</dbReference>
<dbReference type="InterPro" id="IPR051812">
    <property type="entry name" value="SPI_LacAB/RpiB"/>
</dbReference>
<dbReference type="EMBL" id="SJPP01000002">
    <property type="protein sequence ID" value="TWU09085.1"/>
    <property type="molecule type" value="Genomic_DNA"/>
</dbReference>
<evidence type="ECO:0000256" key="1">
    <source>
        <dbReference type="ARBA" id="ARBA00008754"/>
    </source>
</evidence>
<evidence type="ECO:0000256" key="2">
    <source>
        <dbReference type="ARBA" id="ARBA00023235"/>
    </source>
</evidence>
<dbReference type="AlphaFoldDB" id="A0A5C6B9Y9"/>
<dbReference type="PANTHER" id="PTHR43732:SF1">
    <property type="entry name" value="RIBOSE 5-PHOSPHATE ISOMERASE"/>
    <property type="match status" value="1"/>
</dbReference>
<dbReference type="InterPro" id="IPR003500">
    <property type="entry name" value="RpiB_LacA_LacB"/>
</dbReference>
<dbReference type="GO" id="GO:0004751">
    <property type="term" value="F:ribose-5-phosphate isomerase activity"/>
    <property type="evidence" value="ECO:0007669"/>
    <property type="project" value="UniProtKB-EC"/>
</dbReference>
<comment type="similarity">
    <text evidence="1">Belongs to the LacAB/RpiB family.</text>
</comment>
<keyword evidence="2 4" id="KW-0413">Isomerase</keyword>
<name>A0A5C6B9Y9_9PLAN</name>
<evidence type="ECO:0000256" key="3">
    <source>
        <dbReference type="PIRSR" id="PIRSR005384-1"/>
    </source>
</evidence>
<dbReference type="NCBIfam" id="NF004051">
    <property type="entry name" value="PRK05571.1"/>
    <property type="match status" value="1"/>
</dbReference>
<comment type="caution">
    <text evidence="4">The sequence shown here is derived from an EMBL/GenBank/DDBJ whole genome shotgun (WGS) entry which is preliminary data.</text>
</comment>
<gene>
    <name evidence="4" type="primary">rpiB</name>
    <name evidence="4" type="ORF">CA54_43250</name>
</gene>
<feature type="active site" description="Proton acceptor" evidence="3">
    <location>
        <position position="65"/>
    </location>
</feature>